<gene>
    <name evidence="1" type="ordered locus">Snas_0042</name>
</gene>
<proteinExistence type="predicted"/>
<dbReference type="Proteomes" id="UP000000844">
    <property type="component" value="Chromosome"/>
</dbReference>
<organism evidence="1 2">
    <name type="scientific">Stackebrandtia nassauensis (strain DSM 44728 / CIP 108903 / NRRL B-16338 / NBRC 102104 / LLR-40K-21)</name>
    <dbReference type="NCBI Taxonomy" id="446470"/>
    <lineage>
        <taxon>Bacteria</taxon>
        <taxon>Bacillati</taxon>
        <taxon>Actinomycetota</taxon>
        <taxon>Actinomycetes</taxon>
        <taxon>Glycomycetales</taxon>
        <taxon>Glycomycetaceae</taxon>
        <taxon>Stackebrandtia</taxon>
    </lineage>
</organism>
<evidence type="ECO:0000313" key="2">
    <source>
        <dbReference type="Proteomes" id="UP000000844"/>
    </source>
</evidence>
<name>D3QC44_STANL</name>
<dbReference type="RefSeq" id="WP_013015335.1">
    <property type="nucleotide sequence ID" value="NC_013947.1"/>
</dbReference>
<dbReference type="HOGENOM" id="CLU_2071692_0_0_11"/>
<reference evidence="1 2" key="1">
    <citation type="journal article" date="2009" name="Stand. Genomic Sci.">
        <title>Complete genome sequence of Stackebrandtia nassauensis type strain (LLR-40K-21).</title>
        <authorList>
            <person name="Munk C."/>
            <person name="Lapidus A."/>
            <person name="Copeland A."/>
            <person name="Jando M."/>
            <person name="Mayilraj S."/>
            <person name="Glavina Del Rio T."/>
            <person name="Nolan M."/>
            <person name="Chen F."/>
            <person name="Lucas S."/>
            <person name="Tice H."/>
            <person name="Cheng J.F."/>
            <person name="Han C."/>
            <person name="Detter J.C."/>
            <person name="Bruce D."/>
            <person name="Goodwin L."/>
            <person name="Chain P."/>
            <person name="Pitluck S."/>
            <person name="Goker M."/>
            <person name="Ovchinikova G."/>
            <person name="Pati A."/>
            <person name="Ivanova N."/>
            <person name="Mavromatis K."/>
            <person name="Chen A."/>
            <person name="Palaniappan K."/>
            <person name="Land M."/>
            <person name="Hauser L."/>
            <person name="Chang Y.J."/>
            <person name="Jeffries C.D."/>
            <person name="Bristow J."/>
            <person name="Eisen J.A."/>
            <person name="Markowitz V."/>
            <person name="Hugenholtz P."/>
            <person name="Kyrpides N.C."/>
            <person name="Klenk H.P."/>
        </authorList>
    </citation>
    <scope>NUCLEOTIDE SEQUENCE [LARGE SCALE GENOMIC DNA]</scope>
    <source>
        <strain evidence="2">DSM 44728 / CIP 108903 / NRRL B-16338 / NBRC 102104 / LLR-40K-21</strain>
    </source>
</reference>
<dbReference type="AlphaFoldDB" id="D3QC44"/>
<dbReference type="EMBL" id="CP001778">
    <property type="protein sequence ID" value="ADD39764.1"/>
    <property type="molecule type" value="Genomic_DNA"/>
</dbReference>
<dbReference type="KEGG" id="sna:Snas_0042"/>
<accession>D3QC44</accession>
<sequence length="118" mass="12635">MTVQISKPEMETIAGSCDDVKDGIVGTGTTVTGQAKPTLDGFLMQAAIGDVNQHWKKKADNSGRQWKYFGSAVRATAATITATDKEIAFTLPKVGKDETDIPVPLPFRLFTPNPPNGN</sequence>
<keyword evidence="2" id="KW-1185">Reference proteome</keyword>
<dbReference type="STRING" id="446470.Snas_0042"/>
<protein>
    <submittedName>
        <fullName evidence="1">Uncharacterized protein</fullName>
    </submittedName>
</protein>
<evidence type="ECO:0000313" key="1">
    <source>
        <dbReference type="EMBL" id="ADD39764.1"/>
    </source>
</evidence>